<proteinExistence type="predicted"/>
<keyword evidence="2" id="KW-0732">Signal</keyword>
<name>A0A7G9R2G6_9MICO</name>
<accession>A0A7G9R2G6</accession>
<evidence type="ECO:0000256" key="2">
    <source>
        <dbReference type="SAM" id="SignalP"/>
    </source>
</evidence>
<dbReference type="EMBL" id="CP060712">
    <property type="protein sequence ID" value="QNN49791.1"/>
    <property type="molecule type" value="Genomic_DNA"/>
</dbReference>
<organism evidence="3 4">
    <name type="scientific">Phycicoccus endophyticus</name>
    <dbReference type="NCBI Taxonomy" id="1690220"/>
    <lineage>
        <taxon>Bacteria</taxon>
        <taxon>Bacillati</taxon>
        <taxon>Actinomycetota</taxon>
        <taxon>Actinomycetes</taxon>
        <taxon>Micrococcales</taxon>
        <taxon>Intrasporangiaceae</taxon>
        <taxon>Phycicoccus</taxon>
    </lineage>
</organism>
<dbReference type="AlphaFoldDB" id="A0A7G9R2G6"/>
<reference evidence="3 4" key="1">
    <citation type="submission" date="2020-08" db="EMBL/GenBank/DDBJ databases">
        <title>Genome sequence of Phycicoccus endophyticus JCM 31784T.</title>
        <authorList>
            <person name="Hyun D.-W."/>
            <person name="Bae J.-W."/>
        </authorList>
    </citation>
    <scope>NUCLEOTIDE SEQUENCE [LARGE SCALE GENOMIC DNA]</scope>
    <source>
        <strain evidence="3 4">JCM 31784</strain>
    </source>
</reference>
<evidence type="ECO:0008006" key="5">
    <source>
        <dbReference type="Google" id="ProtNLM"/>
    </source>
</evidence>
<evidence type="ECO:0000313" key="4">
    <source>
        <dbReference type="Proteomes" id="UP000515976"/>
    </source>
</evidence>
<sequence>MTPSVRRVSAALALGVALVTTGCGTTQANRAATVDGQVITETEVHTAQSQINATFPSANLSTSDVLSRLIQAPVILDLAEQQGSPVSETVAEHTYEQQPDYDGEPAEEPTLEVLRAELALQAIQDAGVQVPISLFEKLDVEVNPRYGDFDPSTASVAETQPEWVESYSTSK</sequence>
<feature type="chain" id="PRO_5028806942" description="SurA N-terminal domain-containing protein" evidence="2">
    <location>
        <begin position="29"/>
        <end position="171"/>
    </location>
</feature>
<feature type="signal peptide" evidence="2">
    <location>
        <begin position="1"/>
        <end position="28"/>
    </location>
</feature>
<feature type="region of interest" description="Disordered" evidence="1">
    <location>
        <begin position="85"/>
        <end position="104"/>
    </location>
</feature>
<feature type="region of interest" description="Disordered" evidence="1">
    <location>
        <begin position="146"/>
        <end position="171"/>
    </location>
</feature>
<dbReference type="KEGG" id="pei:H9L10_01455"/>
<dbReference type="RefSeq" id="WP_166104923.1">
    <property type="nucleotide sequence ID" value="NZ_BMMY01000004.1"/>
</dbReference>
<evidence type="ECO:0000256" key="1">
    <source>
        <dbReference type="SAM" id="MobiDB-lite"/>
    </source>
</evidence>
<dbReference type="SUPFAM" id="SSF109998">
    <property type="entry name" value="Triger factor/SurA peptide-binding domain-like"/>
    <property type="match status" value="1"/>
</dbReference>
<protein>
    <recommendedName>
        <fullName evidence="5">SurA N-terminal domain-containing protein</fullName>
    </recommendedName>
</protein>
<gene>
    <name evidence="3" type="ORF">H9L10_01455</name>
</gene>
<dbReference type="PROSITE" id="PS51257">
    <property type="entry name" value="PROKAR_LIPOPROTEIN"/>
    <property type="match status" value="1"/>
</dbReference>
<keyword evidence="4" id="KW-1185">Reference proteome</keyword>
<dbReference type="InterPro" id="IPR027304">
    <property type="entry name" value="Trigger_fact/SurA_dom_sf"/>
</dbReference>
<evidence type="ECO:0000313" key="3">
    <source>
        <dbReference type="EMBL" id="QNN49791.1"/>
    </source>
</evidence>
<dbReference type="Proteomes" id="UP000515976">
    <property type="component" value="Chromosome"/>
</dbReference>